<dbReference type="Proteomes" id="UP000605676">
    <property type="component" value="Unassembled WGS sequence"/>
</dbReference>
<sequence length="157" mass="17799">MKNMHDESIPKDVIDQVKVKVEEIQTLMSPFFITLTTEQRQKMLKMGEKALSFVTNANSLSKEHPELIPSFITQEDFDIDVADATELLPLENNLLTLASQVNDTAMIAGSEAYNNALLFYNNVKLGAKNNVPGAKEVYDELKTHFPRRKRKVETEEV</sequence>
<dbReference type="EMBL" id="JAENRR010000011">
    <property type="protein sequence ID" value="MBK3517040.1"/>
    <property type="molecule type" value="Genomic_DNA"/>
</dbReference>
<proteinExistence type="predicted"/>
<name>A0ABS1HHD9_9BACT</name>
<reference evidence="1 2" key="1">
    <citation type="submission" date="2021-01" db="EMBL/GenBank/DDBJ databases">
        <title>Carboxyliciviraga sp.nov., isolated from coastal sediments.</title>
        <authorList>
            <person name="Lu D."/>
            <person name="Zhang T."/>
        </authorList>
    </citation>
    <scope>NUCLEOTIDE SEQUENCE [LARGE SCALE GENOMIC DNA]</scope>
    <source>
        <strain evidence="1 2">N1Y132</strain>
    </source>
</reference>
<keyword evidence="2" id="KW-1185">Reference proteome</keyword>
<dbReference type="RefSeq" id="WP_200464267.1">
    <property type="nucleotide sequence ID" value="NZ_JAENRR010000011.1"/>
</dbReference>
<organism evidence="1 2">
    <name type="scientific">Carboxylicivirga marina</name>
    <dbReference type="NCBI Taxonomy" id="2800988"/>
    <lineage>
        <taxon>Bacteria</taxon>
        <taxon>Pseudomonadati</taxon>
        <taxon>Bacteroidota</taxon>
        <taxon>Bacteroidia</taxon>
        <taxon>Marinilabiliales</taxon>
        <taxon>Marinilabiliaceae</taxon>
        <taxon>Carboxylicivirga</taxon>
    </lineage>
</organism>
<comment type="caution">
    <text evidence="1">The sequence shown here is derived from an EMBL/GenBank/DDBJ whole genome shotgun (WGS) entry which is preliminary data.</text>
</comment>
<protein>
    <submittedName>
        <fullName evidence="1">Uncharacterized protein</fullName>
    </submittedName>
</protein>
<evidence type="ECO:0000313" key="2">
    <source>
        <dbReference type="Proteomes" id="UP000605676"/>
    </source>
</evidence>
<evidence type="ECO:0000313" key="1">
    <source>
        <dbReference type="EMBL" id="MBK3517040.1"/>
    </source>
</evidence>
<gene>
    <name evidence="1" type="ORF">JIV24_06770</name>
</gene>
<accession>A0ABS1HHD9</accession>